<dbReference type="Gene3D" id="3.40.50.300">
    <property type="entry name" value="P-loop containing nucleotide triphosphate hydrolases"/>
    <property type="match status" value="2"/>
</dbReference>
<evidence type="ECO:0000313" key="3">
    <source>
        <dbReference type="Proteomes" id="UP001501074"/>
    </source>
</evidence>
<accession>A0ABP7AN37</accession>
<dbReference type="InterPro" id="IPR002543">
    <property type="entry name" value="FtsK_dom"/>
</dbReference>
<gene>
    <name evidence="2" type="ORF">GCM10022223_63030</name>
</gene>
<evidence type="ECO:0000259" key="1">
    <source>
        <dbReference type="Pfam" id="PF01580"/>
    </source>
</evidence>
<dbReference type="SUPFAM" id="SSF52540">
    <property type="entry name" value="P-loop containing nucleoside triphosphate hydrolases"/>
    <property type="match status" value="1"/>
</dbReference>
<name>A0ABP7AN37_9ACTN</name>
<dbReference type="Proteomes" id="UP001501074">
    <property type="component" value="Unassembled WGS sequence"/>
</dbReference>
<protein>
    <recommendedName>
        <fullName evidence="1">FtsK domain-containing protein</fullName>
    </recommendedName>
</protein>
<dbReference type="RefSeq" id="WP_231488803.1">
    <property type="nucleotide sequence ID" value="NZ_BAAAZO010000012.1"/>
</dbReference>
<proteinExistence type="predicted"/>
<reference evidence="3" key="1">
    <citation type="journal article" date="2019" name="Int. J. Syst. Evol. Microbiol.">
        <title>The Global Catalogue of Microorganisms (GCM) 10K type strain sequencing project: providing services to taxonomists for standard genome sequencing and annotation.</title>
        <authorList>
            <consortium name="The Broad Institute Genomics Platform"/>
            <consortium name="The Broad Institute Genome Sequencing Center for Infectious Disease"/>
            <person name="Wu L."/>
            <person name="Ma J."/>
        </authorList>
    </citation>
    <scope>NUCLEOTIDE SEQUENCE [LARGE SCALE GENOMIC DNA]</scope>
    <source>
        <strain evidence="3">JCM 16902</strain>
    </source>
</reference>
<sequence length="477" mass="49904">MLHDSDLLGLDRLLPPLLPHPDRGLGATASSSVAPLHVPVGIGPDNTVGRADLGGHTLVTGPPGSGRSSTIAVLMAGLALTRTPDEVQFHCLAAGPGPADLADLPHVGTVIAPDDRSAVIGLLQQLSTRPNLDTEIYLVIDYPAQLSALGPELIATADAAPGREVHLLVAADGEAQVPDGLRTWFTTRVDLEGSVGGRVIGPDGRSTPFTPVAARIGVPLSPDSADAARRRLAATVEEYWQPRAGAPCLVSPTASVRPSSLPTGSTTLQVPLGATPGRPASVLHDFARHRALIVRGPKASGRTTLLRSIAEDLVRGRTPAQVRILLVDYRAGLMECVAEDFLLGHAFHANALRDLIDGTLWALAGRCKGSGGRNSAEWRGPRLYVLVDDHVHAPDDEDIWAPVLEHLGGEQDAGVHLVLAEAVDQPAPMPDDVSSITLGEALLDIGAATVDLPEPGSDVPVATYRAGGRKTGFTWIY</sequence>
<evidence type="ECO:0000313" key="2">
    <source>
        <dbReference type="EMBL" id="GAA3635987.1"/>
    </source>
</evidence>
<feature type="domain" description="FtsK" evidence="1">
    <location>
        <begin position="54"/>
        <end position="126"/>
    </location>
</feature>
<dbReference type="Pfam" id="PF01580">
    <property type="entry name" value="FtsK_SpoIIIE"/>
    <property type="match status" value="1"/>
</dbReference>
<dbReference type="InterPro" id="IPR027417">
    <property type="entry name" value="P-loop_NTPase"/>
</dbReference>
<organism evidence="2 3">
    <name type="scientific">Kineosporia mesophila</name>
    <dbReference type="NCBI Taxonomy" id="566012"/>
    <lineage>
        <taxon>Bacteria</taxon>
        <taxon>Bacillati</taxon>
        <taxon>Actinomycetota</taxon>
        <taxon>Actinomycetes</taxon>
        <taxon>Kineosporiales</taxon>
        <taxon>Kineosporiaceae</taxon>
        <taxon>Kineosporia</taxon>
    </lineage>
</organism>
<keyword evidence="3" id="KW-1185">Reference proteome</keyword>
<comment type="caution">
    <text evidence="2">The sequence shown here is derived from an EMBL/GenBank/DDBJ whole genome shotgun (WGS) entry which is preliminary data.</text>
</comment>
<dbReference type="EMBL" id="BAAAZO010000012">
    <property type="protein sequence ID" value="GAA3635987.1"/>
    <property type="molecule type" value="Genomic_DNA"/>
</dbReference>